<name>A0AB35C045_9GAMM</name>
<dbReference type="AlphaFoldDB" id="A0AB35C045"/>
<sequence>MAKDLTTSNVSRQNILNNHVALEQVETHLDLGGIHWQDEAVFTKAQVAEILEVDERTIDRYIENHKDELIENGYKILKGKSLKEFKTYVDDIYVVDISKAPSLGVFSFKTVLNLAMLVTESDKAKQIRSKILDIVLDVIAQKSGGHTKYINQRDETYLPAAYKEYNYRKEFTDALNHYLDSNQWKYSRYTNKIYEVVFLEKAAEYKRILELKENDKVRETMYAEVLNAIASFEHGLAVEMKETSQALGRKLTTAELDLMIDKASKSPYLLPHIHDARVKMASRDLCFRDALHQKLESYIQSVPQGDFDKFLGETSKSLENRLSDPETLAVLKRLKDR</sequence>
<keyword evidence="1" id="KW-0238">DNA-binding</keyword>
<reference evidence="1" key="1">
    <citation type="submission" date="2021-03" db="EMBL/GenBank/DDBJ databases">
        <title>Identification and antibiotic profiling of Wohlfahrtiimonas chitiniclastica, an underestimated human pathogen.</title>
        <authorList>
            <person name="Kopf A."/>
            <person name="Bunk B."/>
            <person name="Coldewey S."/>
            <person name="Gunzer F."/>
            <person name="Riedel T."/>
            <person name="Schroettner P."/>
        </authorList>
    </citation>
    <scope>NUCLEOTIDE SEQUENCE</scope>
    <source>
        <strain evidence="1">DSM 100917</strain>
    </source>
</reference>
<evidence type="ECO:0000313" key="2">
    <source>
        <dbReference type="Proteomes" id="UP000680020"/>
    </source>
</evidence>
<accession>A0AB35C045</accession>
<dbReference type="RefSeq" id="WP_213404196.1">
    <property type="nucleotide sequence ID" value="NZ_JAGIBT010000002.1"/>
</dbReference>
<dbReference type="EMBL" id="JAGIBU010000007">
    <property type="protein sequence ID" value="MBS7825106.1"/>
    <property type="molecule type" value="Genomic_DNA"/>
</dbReference>
<organism evidence="1 2">
    <name type="scientific">Wohlfahrtiimonas chitiniclastica</name>
    <dbReference type="NCBI Taxonomy" id="400946"/>
    <lineage>
        <taxon>Bacteria</taxon>
        <taxon>Pseudomonadati</taxon>
        <taxon>Pseudomonadota</taxon>
        <taxon>Gammaproteobacteria</taxon>
        <taxon>Cardiobacteriales</taxon>
        <taxon>Ignatzschineriaceae</taxon>
        <taxon>Wohlfahrtiimonas</taxon>
    </lineage>
</organism>
<dbReference type="Proteomes" id="UP000680020">
    <property type="component" value="Unassembled WGS sequence"/>
</dbReference>
<comment type="caution">
    <text evidence="1">The sequence shown here is derived from an EMBL/GenBank/DDBJ whole genome shotgun (WGS) entry which is preliminary data.</text>
</comment>
<gene>
    <name evidence="1" type="ORF">J7561_07815</name>
</gene>
<evidence type="ECO:0000313" key="1">
    <source>
        <dbReference type="EMBL" id="MBS7825106.1"/>
    </source>
</evidence>
<dbReference type="GO" id="GO:0003677">
    <property type="term" value="F:DNA binding"/>
    <property type="evidence" value="ECO:0007669"/>
    <property type="project" value="UniProtKB-KW"/>
</dbReference>
<protein>
    <submittedName>
        <fullName evidence="1">DNA-binding protein</fullName>
    </submittedName>
</protein>
<proteinExistence type="predicted"/>